<evidence type="ECO:0000313" key="9">
    <source>
        <dbReference type="Proteomes" id="UP000288361"/>
    </source>
</evidence>
<reference evidence="8 9" key="1">
    <citation type="journal article" date="2011" name="Front. Microbiol.">
        <title>Genomic signatures of strain selection and enhancement in Bacillus atrophaeus var. globigii, a historical biowarfare simulant.</title>
        <authorList>
            <person name="Gibbons H.S."/>
            <person name="Broomall S.M."/>
            <person name="McNew L.A."/>
            <person name="Daligault H."/>
            <person name="Chapman C."/>
            <person name="Bruce D."/>
            <person name="Karavis M."/>
            <person name="Krepps M."/>
            <person name="McGregor P.A."/>
            <person name="Hong C."/>
            <person name="Park K.H."/>
            <person name="Akmal A."/>
            <person name="Feldman A."/>
            <person name="Lin J.S."/>
            <person name="Chang W.E."/>
            <person name="Higgs B.W."/>
            <person name="Demirev P."/>
            <person name="Lindquist J."/>
            <person name="Liem A."/>
            <person name="Fochler E."/>
            <person name="Read T.D."/>
            <person name="Tapia R."/>
            <person name="Johnson S."/>
            <person name="Bishop-Lilly K.A."/>
            <person name="Detter C."/>
            <person name="Han C."/>
            <person name="Sozhamannan S."/>
            <person name="Rosenzweig C.N."/>
            <person name="Skowronski E.W."/>
        </authorList>
    </citation>
    <scope>NUCLEOTIDE SEQUENCE [LARGE SCALE GENOMIC DNA]</scope>
    <source>
        <strain evidence="8 9">TPS4-2</strain>
    </source>
</reference>
<evidence type="ECO:0000256" key="3">
    <source>
        <dbReference type="ARBA" id="ARBA00022729"/>
    </source>
</evidence>
<dbReference type="RefSeq" id="WP_126751149.1">
    <property type="nucleotide sequence ID" value="NZ_JBHUMT010000016.1"/>
</dbReference>
<sequence>MITRLYQSLIAAVAVLFMSAASAQETQKEIDGEGWFDRMSKALTSLNFEASLVHVHGDQIEPYQWFQAAGEPQSQELLIRMNGPDFRILRMGNRVAHFHTSASNYSLRADSVSAILPEAFTKPFANLKDTYQVTIGGGARVLGRNAQHLRVISRDNQRYSYSLWVDRSSGMLLKMMMHDQRGDIVEQMQLTSLSIREDSPGVLKEVSDLEMPPLLSDLRILNKPGFPVKPGWQPQGFELITKQSHNLVAESTLVDHYLFSDGLTEYSVYIARLTDDMETDVALSSSQTLFTMRYNDYLITVVGQVPLSIAQRIAQEVR</sequence>
<dbReference type="PANTHER" id="PTHR38782">
    <property type="match status" value="1"/>
</dbReference>
<comment type="similarity">
    <text evidence="2">Belongs to the RseB family.</text>
</comment>
<proteinExistence type="inferred from homology"/>
<accession>A0A432YVX1</accession>
<evidence type="ECO:0000256" key="2">
    <source>
        <dbReference type="ARBA" id="ARBA00008150"/>
    </source>
</evidence>
<dbReference type="Pfam" id="PF03888">
    <property type="entry name" value="MucB_RseB"/>
    <property type="match status" value="1"/>
</dbReference>
<dbReference type="PIRSF" id="PIRSF005427">
    <property type="entry name" value="RseB"/>
    <property type="match status" value="1"/>
</dbReference>
<evidence type="ECO:0000313" key="8">
    <source>
        <dbReference type="EMBL" id="RUO67478.1"/>
    </source>
</evidence>
<feature type="signal peptide" evidence="5">
    <location>
        <begin position="1"/>
        <end position="23"/>
    </location>
</feature>
<dbReference type="Gene3D" id="3.30.200.100">
    <property type="entry name" value="MucB/RseB, C-terminal domain"/>
    <property type="match status" value="1"/>
</dbReference>
<feature type="domain" description="MucB/RseB C-terminal" evidence="7">
    <location>
        <begin position="230"/>
        <end position="318"/>
    </location>
</feature>
<dbReference type="PANTHER" id="PTHR38782:SF1">
    <property type="entry name" value="SIGMA-E FACTOR REGULATORY PROTEIN RSEB"/>
    <property type="match status" value="1"/>
</dbReference>
<dbReference type="Pfam" id="PF17188">
    <property type="entry name" value="MucB_RseB_C"/>
    <property type="match status" value="1"/>
</dbReference>
<organism evidence="8 9">
    <name type="scientific">Idiomarina piscisalsi</name>
    <dbReference type="NCBI Taxonomy" id="1096243"/>
    <lineage>
        <taxon>Bacteria</taxon>
        <taxon>Pseudomonadati</taxon>
        <taxon>Pseudomonadota</taxon>
        <taxon>Gammaproteobacteria</taxon>
        <taxon>Alteromonadales</taxon>
        <taxon>Idiomarinaceae</taxon>
        <taxon>Idiomarina</taxon>
    </lineage>
</organism>
<evidence type="ECO:0000256" key="4">
    <source>
        <dbReference type="ARBA" id="ARBA00022764"/>
    </source>
</evidence>
<dbReference type="InterPro" id="IPR033436">
    <property type="entry name" value="MucB/RseB_C"/>
</dbReference>
<dbReference type="Gene3D" id="2.50.20.10">
    <property type="entry name" value="Lipoprotein localisation LolA/LolB/LppX"/>
    <property type="match status" value="1"/>
</dbReference>
<dbReference type="CDD" id="cd16327">
    <property type="entry name" value="RseB"/>
    <property type="match status" value="1"/>
</dbReference>
<dbReference type="InterPro" id="IPR005588">
    <property type="entry name" value="MucB_RseB"/>
</dbReference>
<feature type="chain" id="PRO_5019178122" evidence="5">
    <location>
        <begin position="24"/>
        <end position="318"/>
    </location>
</feature>
<dbReference type="Proteomes" id="UP000288361">
    <property type="component" value="Unassembled WGS sequence"/>
</dbReference>
<evidence type="ECO:0000256" key="5">
    <source>
        <dbReference type="SAM" id="SignalP"/>
    </source>
</evidence>
<dbReference type="GO" id="GO:0030288">
    <property type="term" value="C:outer membrane-bounded periplasmic space"/>
    <property type="evidence" value="ECO:0007669"/>
    <property type="project" value="TreeGrafter"/>
</dbReference>
<dbReference type="EMBL" id="PIQA01000001">
    <property type="protein sequence ID" value="RUO67478.1"/>
    <property type="molecule type" value="Genomic_DNA"/>
</dbReference>
<evidence type="ECO:0000259" key="6">
    <source>
        <dbReference type="Pfam" id="PF03888"/>
    </source>
</evidence>
<dbReference type="GO" id="GO:0032885">
    <property type="term" value="P:regulation of polysaccharide biosynthetic process"/>
    <property type="evidence" value="ECO:0007669"/>
    <property type="project" value="TreeGrafter"/>
</dbReference>
<evidence type="ECO:0000256" key="1">
    <source>
        <dbReference type="ARBA" id="ARBA00004418"/>
    </source>
</evidence>
<feature type="domain" description="MucB/RseB N-terminal" evidence="6">
    <location>
        <begin position="33"/>
        <end position="213"/>
    </location>
</feature>
<keyword evidence="3 5" id="KW-0732">Signal</keyword>
<dbReference type="GO" id="GO:0045152">
    <property type="term" value="F:antisigma factor binding"/>
    <property type="evidence" value="ECO:0007669"/>
    <property type="project" value="TreeGrafter"/>
</dbReference>
<dbReference type="InterPro" id="IPR038484">
    <property type="entry name" value="MucB/RseB_C_sf"/>
</dbReference>
<evidence type="ECO:0000259" key="7">
    <source>
        <dbReference type="Pfam" id="PF17188"/>
    </source>
</evidence>
<comment type="subcellular location">
    <subcellularLocation>
        <location evidence="1">Periplasm</location>
    </subcellularLocation>
</comment>
<dbReference type="AlphaFoldDB" id="A0A432YVX1"/>
<dbReference type="InterPro" id="IPR033434">
    <property type="entry name" value="MucB/RseB_N"/>
</dbReference>
<name>A0A432YVX1_9GAMM</name>
<gene>
    <name evidence="8" type="ORF">CWI73_01015</name>
</gene>
<keyword evidence="4" id="KW-0574">Periplasm</keyword>
<protein>
    <submittedName>
        <fullName evidence="8">Negative regulator of sigma E activity</fullName>
    </submittedName>
</protein>
<comment type="caution">
    <text evidence="8">The sequence shown here is derived from an EMBL/GenBank/DDBJ whole genome shotgun (WGS) entry which is preliminary data.</text>
</comment>